<name>A0A2W5VZ93_9BACT</name>
<organism evidence="10 11">
    <name type="scientific">Archangium gephyra</name>
    <dbReference type="NCBI Taxonomy" id="48"/>
    <lineage>
        <taxon>Bacteria</taxon>
        <taxon>Pseudomonadati</taxon>
        <taxon>Myxococcota</taxon>
        <taxon>Myxococcia</taxon>
        <taxon>Myxococcales</taxon>
        <taxon>Cystobacterineae</taxon>
        <taxon>Archangiaceae</taxon>
        <taxon>Archangium</taxon>
    </lineage>
</organism>
<comment type="subcellular location">
    <subcellularLocation>
        <location evidence="8">Cell membrane</location>
        <topology evidence="8">Multi-pass membrane protein</topology>
    </subcellularLocation>
    <subcellularLocation>
        <location evidence="1">Membrane</location>
        <topology evidence="1">Multi-pass membrane protein</topology>
    </subcellularLocation>
</comment>
<dbReference type="InterPro" id="IPR044878">
    <property type="entry name" value="UbiA_sf"/>
</dbReference>
<proteinExistence type="inferred from homology"/>
<dbReference type="EMBL" id="QFQP01000004">
    <property type="protein sequence ID" value="PZR16051.1"/>
    <property type="molecule type" value="Genomic_DNA"/>
</dbReference>
<evidence type="ECO:0000256" key="4">
    <source>
        <dbReference type="ARBA" id="ARBA00022679"/>
    </source>
</evidence>
<keyword evidence="5 8" id="KW-0812">Transmembrane</keyword>
<feature type="transmembrane region" description="Helical" evidence="8">
    <location>
        <begin position="128"/>
        <end position="147"/>
    </location>
</feature>
<dbReference type="GO" id="GO:0046428">
    <property type="term" value="F:1,4-dihydroxy-2-naphthoate polyprenyltransferase activity"/>
    <property type="evidence" value="ECO:0007669"/>
    <property type="project" value="UniProtKB-UniRule"/>
</dbReference>
<evidence type="ECO:0000256" key="5">
    <source>
        <dbReference type="ARBA" id="ARBA00022692"/>
    </source>
</evidence>
<evidence type="ECO:0000313" key="10">
    <source>
        <dbReference type="EMBL" id="PZR16051.1"/>
    </source>
</evidence>
<dbReference type="InterPro" id="IPR026046">
    <property type="entry name" value="UBIAD1"/>
</dbReference>
<dbReference type="UniPathway" id="UPA00079">
    <property type="reaction ID" value="UER00168"/>
</dbReference>
<dbReference type="AlphaFoldDB" id="A0A2W5VZ93"/>
<dbReference type="InterPro" id="IPR004657">
    <property type="entry name" value="MenA"/>
</dbReference>
<dbReference type="PIRSF" id="PIRSF005355">
    <property type="entry name" value="UBIAD1"/>
    <property type="match status" value="1"/>
</dbReference>
<dbReference type="GO" id="GO:0042371">
    <property type="term" value="P:vitamin K biosynthetic process"/>
    <property type="evidence" value="ECO:0007669"/>
    <property type="project" value="TreeGrafter"/>
</dbReference>
<dbReference type="GO" id="GO:0009234">
    <property type="term" value="P:menaquinone biosynthetic process"/>
    <property type="evidence" value="ECO:0007669"/>
    <property type="project" value="UniProtKB-UniRule"/>
</dbReference>
<evidence type="ECO:0000256" key="3">
    <source>
        <dbReference type="ARBA" id="ARBA00022475"/>
    </source>
</evidence>
<dbReference type="EC" id="2.5.1.74" evidence="8 9"/>
<comment type="caution">
    <text evidence="10">The sequence shown here is derived from an EMBL/GenBank/DDBJ whole genome shotgun (WGS) entry which is preliminary data.</text>
</comment>
<dbReference type="NCBIfam" id="NF004751">
    <property type="entry name" value="PRK06080.1-3"/>
    <property type="match status" value="1"/>
</dbReference>
<evidence type="ECO:0000256" key="6">
    <source>
        <dbReference type="ARBA" id="ARBA00022989"/>
    </source>
</evidence>
<feature type="transmembrane region" description="Helical" evidence="8">
    <location>
        <begin position="52"/>
        <end position="72"/>
    </location>
</feature>
<keyword evidence="7 8" id="KW-0472">Membrane</keyword>
<gene>
    <name evidence="8" type="primary">menA</name>
    <name evidence="10" type="ORF">DI536_07075</name>
</gene>
<dbReference type="Proteomes" id="UP000249061">
    <property type="component" value="Unassembled WGS sequence"/>
</dbReference>
<sequence>MAQRAAGTRAVTAAPSGLKAWALATRPRTLVAGVVPVAVGSAIAWRDGAFQVLPALGCLLGALLIQVGTNLVNDYFDFKRGADTADRLGPPRATQQGWLSPKAVFTGAMVCFALAFAVGMYLVTVAGWPLLVVGVTSLLAGYAYTGGPFPLAYNGLGDVFVLVFFGFVAVGGTYFTLTGTVTATALLAAIPVGLLGVALLAVNNTRDAKTDAAVNKRTLVVRFGESFGRAEYVACLLVSALVPPALWLAGLTTPWVLLAWLAIPLMRPPLKILFTETGAALNVALAATARLQMVYGILFAVGLSR</sequence>
<dbReference type="Pfam" id="PF01040">
    <property type="entry name" value="UbiA"/>
    <property type="match status" value="1"/>
</dbReference>
<dbReference type="Gene3D" id="1.10.357.140">
    <property type="entry name" value="UbiA prenyltransferase"/>
    <property type="match status" value="1"/>
</dbReference>
<accession>A0A2W5VZ93</accession>
<dbReference type="CDD" id="cd13962">
    <property type="entry name" value="PT_UbiA_UBIAD1"/>
    <property type="match status" value="1"/>
</dbReference>
<dbReference type="HAMAP" id="MF_01937">
    <property type="entry name" value="MenA_1"/>
    <property type="match status" value="1"/>
</dbReference>
<evidence type="ECO:0000256" key="2">
    <source>
        <dbReference type="ARBA" id="ARBA00022428"/>
    </source>
</evidence>
<dbReference type="PANTHER" id="PTHR13929">
    <property type="entry name" value="1,4-DIHYDROXY-2-NAPHTHOATE OCTAPRENYLTRANSFERASE"/>
    <property type="match status" value="1"/>
</dbReference>
<evidence type="ECO:0000313" key="11">
    <source>
        <dbReference type="Proteomes" id="UP000249061"/>
    </source>
</evidence>
<comment type="similarity">
    <text evidence="8">Belongs to the MenA family. Type 1 subfamily.</text>
</comment>
<feature type="transmembrane region" description="Helical" evidence="8">
    <location>
        <begin position="103"/>
        <end position="122"/>
    </location>
</feature>
<keyword evidence="4 8" id="KW-0808">Transferase</keyword>
<feature type="transmembrane region" description="Helical" evidence="8">
    <location>
        <begin position="283"/>
        <end position="303"/>
    </location>
</feature>
<feature type="transmembrane region" description="Helical" evidence="8">
    <location>
        <begin position="183"/>
        <end position="202"/>
    </location>
</feature>
<feature type="transmembrane region" description="Helical" evidence="8">
    <location>
        <begin position="29"/>
        <end position="46"/>
    </location>
</feature>
<evidence type="ECO:0000256" key="1">
    <source>
        <dbReference type="ARBA" id="ARBA00004141"/>
    </source>
</evidence>
<keyword evidence="6 8" id="KW-1133">Transmembrane helix</keyword>
<evidence type="ECO:0000256" key="7">
    <source>
        <dbReference type="ARBA" id="ARBA00023136"/>
    </source>
</evidence>
<keyword evidence="2 8" id="KW-0474">Menaquinone biosynthesis</keyword>
<feature type="transmembrane region" description="Helical" evidence="8">
    <location>
        <begin position="159"/>
        <end position="177"/>
    </location>
</feature>
<evidence type="ECO:0000256" key="8">
    <source>
        <dbReference type="HAMAP-Rule" id="MF_01937"/>
    </source>
</evidence>
<comment type="pathway">
    <text evidence="8">Quinol/quinone metabolism; menaquinone biosynthesis; menaquinol from 1,4-dihydroxy-2-naphthoate: step 1/2.</text>
</comment>
<dbReference type="PANTHER" id="PTHR13929:SF0">
    <property type="entry name" value="UBIA PRENYLTRANSFERASE DOMAIN-CONTAINING PROTEIN 1"/>
    <property type="match status" value="1"/>
</dbReference>
<dbReference type="InterPro" id="IPR000537">
    <property type="entry name" value="UbiA_prenyltransferase"/>
</dbReference>
<reference evidence="10 11" key="1">
    <citation type="submission" date="2017-08" db="EMBL/GenBank/DDBJ databases">
        <title>Infants hospitalized years apart are colonized by the same room-sourced microbial strains.</title>
        <authorList>
            <person name="Brooks B."/>
            <person name="Olm M.R."/>
            <person name="Firek B.A."/>
            <person name="Baker R."/>
            <person name="Thomas B.C."/>
            <person name="Morowitz M.J."/>
            <person name="Banfield J.F."/>
        </authorList>
    </citation>
    <scope>NUCLEOTIDE SEQUENCE [LARGE SCALE GENOMIC DNA]</scope>
    <source>
        <strain evidence="10">S2_003_000_R2_14</strain>
    </source>
</reference>
<dbReference type="GO" id="GO:0005886">
    <property type="term" value="C:plasma membrane"/>
    <property type="evidence" value="ECO:0007669"/>
    <property type="project" value="UniProtKB-SubCell"/>
</dbReference>
<comment type="function">
    <text evidence="8">Conversion of 1,4-dihydroxy-2-naphthoate (DHNA) to demethylmenaquinone (DMK).</text>
</comment>
<dbReference type="NCBIfam" id="TIGR00751">
    <property type="entry name" value="menA"/>
    <property type="match status" value="1"/>
</dbReference>
<evidence type="ECO:0000256" key="9">
    <source>
        <dbReference type="NCBIfam" id="TIGR00751"/>
    </source>
</evidence>
<protein>
    <recommendedName>
        <fullName evidence="8 9">1,4-dihydroxy-2-naphthoate octaprenyltransferase</fullName>
        <shortName evidence="8">DHNA-octaprenyltransferase</shortName>
        <ecNumber evidence="8 9">2.5.1.74</ecNumber>
    </recommendedName>
</protein>
<comment type="catalytic activity">
    <reaction evidence="8">
        <text>an all-trans-polyprenyl diphosphate + 1,4-dihydroxy-2-naphthoate + H(+) = a 2-demethylmenaquinol + CO2 + diphosphate</text>
        <dbReference type="Rhea" id="RHEA:26478"/>
        <dbReference type="Rhea" id="RHEA-COMP:9563"/>
        <dbReference type="Rhea" id="RHEA-COMP:9564"/>
        <dbReference type="ChEBI" id="CHEBI:11173"/>
        <dbReference type="ChEBI" id="CHEBI:15378"/>
        <dbReference type="ChEBI" id="CHEBI:16526"/>
        <dbReference type="ChEBI" id="CHEBI:33019"/>
        <dbReference type="ChEBI" id="CHEBI:55437"/>
        <dbReference type="ChEBI" id="CHEBI:58914"/>
        <dbReference type="EC" id="2.5.1.74"/>
    </reaction>
</comment>
<feature type="transmembrane region" description="Helical" evidence="8">
    <location>
        <begin position="232"/>
        <end position="263"/>
    </location>
</feature>
<keyword evidence="3 8" id="KW-1003">Cell membrane</keyword>